<organism evidence="1 2">
    <name type="scientific">Cyanomargarita calcarea GSE-NOS-MK-12-04C</name>
    <dbReference type="NCBI Taxonomy" id="2839659"/>
    <lineage>
        <taxon>Bacteria</taxon>
        <taxon>Bacillati</taxon>
        <taxon>Cyanobacteriota</taxon>
        <taxon>Cyanophyceae</taxon>
        <taxon>Nostocales</taxon>
        <taxon>Cyanomargaritaceae</taxon>
        <taxon>Cyanomargarita</taxon>
    </lineage>
</organism>
<dbReference type="SUPFAM" id="SSF51126">
    <property type="entry name" value="Pectin lyase-like"/>
    <property type="match status" value="2"/>
</dbReference>
<dbReference type="InterPro" id="IPR011050">
    <property type="entry name" value="Pectin_lyase_fold/virulence"/>
</dbReference>
<reference evidence="1" key="2">
    <citation type="journal article" date="2022" name="Microbiol. Resour. Announc.">
        <title>Metagenome Sequencing to Explore Phylogenomics of Terrestrial Cyanobacteria.</title>
        <authorList>
            <person name="Ward R.D."/>
            <person name="Stajich J.E."/>
            <person name="Johansen J.R."/>
            <person name="Huntemann M."/>
            <person name="Clum A."/>
            <person name="Foster B."/>
            <person name="Foster B."/>
            <person name="Roux S."/>
            <person name="Palaniappan K."/>
            <person name="Varghese N."/>
            <person name="Mukherjee S."/>
            <person name="Reddy T.B.K."/>
            <person name="Daum C."/>
            <person name="Copeland A."/>
            <person name="Chen I.A."/>
            <person name="Ivanova N.N."/>
            <person name="Kyrpides N.C."/>
            <person name="Shapiro N."/>
            <person name="Eloe-Fadrosh E.A."/>
            <person name="Pietrasiak N."/>
        </authorList>
    </citation>
    <scope>NUCLEOTIDE SEQUENCE</scope>
    <source>
        <strain evidence="1">GSE-NOS-MK-12-04C</strain>
    </source>
</reference>
<evidence type="ECO:0000313" key="2">
    <source>
        <dbReference type="Proteomes" id="UP000729701"/>
    </source>
</evidence>
<proteinExistence type="predicted"/>
<reference evidence="1" key="1">
    <citation type="submission" date="2021-05" db="EMBL/GenBank/DDBJ databases">
        <authorList>
            <person name="Pietrasiak N."/>
            <person name="Ward R."/>
            <person name="Stajich J.E."/>
            <person name="Kurbessoian T."/>
        </authorList>
    </citation>
    <scope>NUCLEOTIDE SEQUENCE</scope>
    <source>
        <strain evidence="1">GSE-NOS-MK-12-04C</strain>
    </source>
</reference>
<dbReference type="Gene3D" id="2.160.20.10">
    <property type="entry name" value="Single-stranded right-handed beta-helix, Pectin lyase-like"/>
    <property type="match status" value="1"/>
</dbReference>
<name>A0A951UUB2_9CYAN</name>
<evidence type="ECO:0000313" key="1">
    <source>
        <dbReference type="EMBL" id="MBW4670543.1"/>
    </source>
</evidence>
<sequence length="415" mass="41714">MGTGGVGNAGNIDIQAGSLTLKDGAVITANTFGLGNSGNISIKASGDVSLIGAIVFNNIESGGVGKGGDINIKATSLILKEGGQLQAFIRGNSETLPGGRGEAGSVNIDVPGAVTITGTKDRFSGIFSNMKAGGEGRGGDINIKAGSLSLIDNAILRSDTAGKGNGGNVIVQASDSVSLKAGQIYSSIEPGAIGNGGNIKIETGSLLLTAPSELNTNVRGQGNGGNITINARDAITLEGRQDQTLLTRIISSLQPTGIGKAGDIQITTGSLKLTNLAFIDSSTQGKGQVDIKQPNVDPTQSLFTLSTDVIQSSTLIAARSCGAGSVTGSEFTVTGRGGLPPSPDEPLTSNVVWTDNRVMNIVGGGKPNLSAPIPPKVKAVEFVPATGWVFNGKGEVTLISSISNTTPSAVVGDCS</sequence>
<gene>
    <name evidence="1" type="ORF">KME60_24770</name>
</gene>
<dbReference type="EMBL" id="JAHHGZ010000032">
    <property type="protein sequence ID" value="MBW4670543.1"/>
    <property type="molecule type" value="Genomic_DNA"/>
</dbReference>
<comment type="caution">
    <text evidence="1">The sequence shown here is derived from an EMBL/GenBank/DDBJ whole genome shotgun (WGS) entry which is preliminary data.</text>
</comment>
<dbReference type="Proteomes" id="UP000729701">
    <property type="component" value="Unassembled WGS sequence"/>
</dbReference>
<evidence type="ECO:0008006" key="3">
    <source>
        <dbReference type="Google" id="ProtNLM"/>
    </source>
</evidence>
<dbReference type="AlphaFoldDB" id="A0A951UUB2"/>
<dbReference type="InterPro" id="IPR012334">
    <property type="entry name" value="Pectin_lyas_fold"/>
</dbReference>
<protein>
    <recommendedName>
        <fullName evidence="3">Filamentous hemagglutinin</fullName>
    </recommendedName>
</protein>
<accession>A0A951UUB2</accession>